<proteinExistence type="predicted"/>
<gene>
    <name evidence="1" type="ORF">PVAP13_8KG284001</name>
</gene>
<keyword evidence="2" id="KW-1185">Reference proteome</keyword>
<sequence>MEVSSSPICYVVEVLFPVGGIFCLPPGGLSSSSVFVSPAVDVCSGQFAWVIPWRADADLVLRSCCLWMVVVLASPSYGVRRGGGRCSFTGLDASWVSRGAGSCGIFQRLEPPVGAVVEVFPVLDVYSGGGDRSLQRRRCGPLLQI</sequence>
<reference evidence="1" key="1">
    <citation type="submission" date="2020-05" db="EMBL/GenBank/DDBJ databases">
        <title>WGS assembly of Panicum virgatum.</title>
        <authorList>
            <person name="Lovell J.T."/>
            <person name="Jenkins J."/>
            <person name="Shu S."/>
            <person name="Juenger T.E."/>
            <person name="Schmutz J."/>
        </authorList>
    </citation>
    <scope>NUCLEOTIDE SEQUENCE</scope>
    <source>
        <strain evidence="1">AP13</strain>
    </source>
</reference>
<evidence type="ECO:0000313" key="1">
    <source>
        <dbReference type="EMBL" id="KAG2562513.1"/>
    </source>
</evidence>
<protein>
    <submittedName>
        <fullName evidence="1">Uncharacterized protein</fullName>
    </submittedName>
</protein>
<accession>A0A8T0PKL4</accession>
<organism evidence="1 2">
    <name type="scientific">Panicum virgatum</name>
    <name type="common">Blackwell switchgrass</name>
    <dbReference type="NCBI Taxonomy" id="38727"/>
    <lineage>
        <taxon>Eukaryota</taxon>
        <taxon>Viridiplantae</taxon>
        <taxon>Streptophyta</taxon>
        <taxon>Embryophyta</taxon>
        <taxon>Tracheophyta</taxon>
        <taxon>Spermatophyta</taxon>
        <taxon>Magnoliopsida</taxon>
        <taxon>Liliopsida</taxon>
        <taxon>Poales</taxon>
        <taxon>Poaceae</taxon>
        <taxon>PACMAD clade</taxon>
        <taxon>Panicoideae</taxon>
        <taxon>Panicodae</taxon>
        <taxon>Paniceae</taxon>
        <taxon>Panicinae</taxon>
        <taxon>Panicum</taxon>
        <taxon>Panicum sect. Hiantes</taxon>
    </lineage>
</organism>
<name>A0A8T0PKL4_PANVG</name>
<dbReference type="Proteomes" id="UP000823388">
    <property type="component" value="Chromosome 8K"/>
</dbReference>
<dbReference type="EMBL" id="CM029051">
    <property type="protein sequence ID" value="KAG2562513.1"/>
    <property type="molecule type" value="Genomic_DNA"/>
</dbReference>
<evidence type="ECO:0000313" key="2">
    <source>
        <dbReference type="Proteomes" id="UP000823388"/>
    </source>
</evidence>
<comment type="caution">
    <text evidence="1">The sequence shown here is derived from an EMBL/GenBank/DDBJ whole genome shotgun (WGS) entry which is preliminary data.</text>
</comment>
<dbReference type="AlphaFoldDB" id="A0A8T0PKL4"/>